<dbReference type="EMBL" id="CAJNIZ010045736">
    <property type="protein sequence ID" value="CAE7728740.1"/>
    <property type="molecule type" value="Genomic_DNA"/>
</dbReference>
<sequence length="245" mass="28714">MVKTCVFGAKRRKFRETKESRKAFHLRRNHACVWAEPPKSHAHPEDKTVMMELGKSMEYQLTMSKDDFSKRFLNTGQADEQTPAASDQKKDDQAYRFLKMGRFMMRSQLDAIYQGQVFDVKTRAVFDVRHDARRYEVKRKYRITKIFGGRHSYELEIYEMMRNAFMKYGFQAKIGRMDGVIVAYHNTAEVFGFQYLPLADMERCIYGGREAANVAFDLSVKVLQTLLDFLTQEEELSKNSTIKMT</sequence>
<proteinExistence type="predicted"/>
<comment type="caution">
    <text evidence="1">The sequence shown here is derived from an EMBL/GenBank/DDBJ whole genome shotgun (WGS) entry which is preliminary data.</text>
</comment>
<dbReference type="InterPro" id="IPR013943">
    <property type="entry name" value="Pet127"/>
</dbReference>
<dbReference type="PANTHER" id="PTHR31014">
    <property type="entry name" value="MITOCHONDRIAL TRANSLATION SYSTEM COMPONENT PET127-RELATED"/>
    <property type="match status" value="1"/>
</dbReference>
<evidence type="ECO:0000313" key="1">
    <source>
        <dbReference type="EMBL" id="CAE7728740.1"/>
    </source>
</evidence>
<protein>
    <submittedName>
        <fullName evidence="1">Pet127 protein</fullName>
    </submittedName>
</protein>
<feature type="non-terminal residue" evidence="1">
    <location>
        <position position="1"/>
    </location>
</feature>
<gene>
    <name evidence="1" type="primary">pet127</name>
    <name evidence="1" type="ORF">SPIL2461_LOCUS20888</name>
</gene>
<name>A0A812XHK2_SYMPI</name>
<evidence type="ECO:0000313" key="2">
    <source>
        <dbReference type="Proteomes" id="UP000649617"/>
    </source>
</evidence>
<dbReference type="GO" id="GO:0000964">
    <property type="term" value="P:mitochondrial RNA 5'-end processing"/>
    <property type="evidence" value="ECO:0007669"/>
    <property type="project" value="TreeGrafter"/>
</dbReference>
<reference evidence="1" key="1">
    <citation type="submission" date="2021-02" db="EMBL/GenBank/DDBJ databases">
        <authorList>
            <person name="Dougan E. K."/>
            <person name="Rhodes N."/>
            <person name="Thang M."/>
            <person name="Chan C."/>
        </authorList>
    </citation>
    <scope>NUCLEOTIDE SEQUENCE</scope>
</reference>
<dbReference type="Proteomes" id="UP000649617">
    <property type="component" value="Unassembled WGS sequence"/>
</dbReference>
<dbReference type="GO" id="GO:0005740">
    <property type="term" value="C:mitochondrial envelope"/>
    <property type="evidence" value="ECO:0007669"/>
    <property type="project" value="TreeGrafter"/>
</dbReference>
<organism evidence="1 2">
    <name type="scientific">Symbiodinium pilosum</name>
    <name type="common">Dinoflagellate</name>
    <dbReference type="NCBI Taxonomy" id="2952"/>
    <lineage>
        <taxon>Eukaryota</taxon>
        <taxon>Sar</taxon>
        <taxon>Alveolata</taxon>
        <taxon>Dinophyceae</taxon>
        <taxon>Suessiales</taxon>
        <taxon>Symbiodiniaceae</taxon>
        <taxon>Symbiodinium</taxon>
    </lineage>
</organism>
<dbReference type="Pfam" id="PF08634">
    <property type="entry name" value="Pet127"/>
    <property type="match status" value="1"/>
</dbReference>
<dbReference type="OrthoDB" id="10249045at2759"/>
<accession>A0A812XHK2</accession>
<dbReference type="PANTHER" id="PTHR31014:SF0">
    <property type="entry name" value="MITOCHONDRIAL TRANSLATION SYSTEM COMPONENT PET127-RELATED"/>
    <property type="match status" value="1"/>
</dbReference>
<dbReference type="AlphaFoldDB" id="A0A812XHK2"/>
<keyword evidence="2" id="KW-1185">Reference proteome</keyword>